<feature type="domain" description="PUL" evidence="7">
    <location>
        <begin position="476"/>
        <end position="783"/>
    </location>
</feature>
<dbReference type="Pfam" id="PF00400">
    <property type="entry name" value="WD40"/>
    <property type="match status" value="6"/>
</dbReference>
<organism evidence="8 9">
    <name type="scientific">Smittium simulii</name>
    <dbReference type="NCBI Taxonomy" id="133385"/>
    <lineage>
        <taxon>Eukaryota</taxon>
        <taxon>Fungi</taxon>
        <taxon>Fungi incertae sedis</taxon>
        <taxon>Zoopagomycota</taxon>
        <taxon>Kickxellomycotina</taxon>
        <taxon>Harpellomycetes</taxon>
        <taxon>Harpellales</taxon>
        <taxon>Legeriomycetaceae</taxon>
        <taxon>Smittium</taxon>
    </lineage>
</organism>
<comment type="caution">
    <text evidence="8">The sequence shown here is derived from an EMBL/GenBank/DDBJ whole genome shotgun (WGS) entry which is preliminary data.</text>
</comment>
<dbReference type="PROSITE" id="PS50082">
    <property type="entry name" value="WD_REPEATS_2"/>
    <property type="match status" value="5"/>
</dbReference>
<dbReference type="PROSITE" id="PS51396">
    <property type="entry name" value="PUL"/>
    <property type="match status" value="1"/>
</dbReference>
<dbReference type="PROSITE" id="PS51394">
    <property type="entry name" value="PFU"/>
    <property type="match status" value="1"/>
</dbReference>
<dbReference type="InterPro" id="IPR015155">
    <property type="entry name" value="PFU"/>
</dbReference>
<dbReference type="Proteomes" id="UP000245383">
    <property type="component" value="Unassembled WGS sequence"/>
</dbReference>
<dbReference type="Pfam" id="PF09070">
    <property type="entry name" value="PFU"/>
    <property type="match status" value="1"/>
</dbReference>
<evidence type="ECO:0000256" key="1">
    <source>
        <dbReference type="ARBA" id="ARBA00004496"/>
    </source>
</evidence>
<evidence type="ECO:0000256" key="5">
    <source>
        <dbReference type="PROSITE-ProRule" id="PRU00221"/>
    </source>
</evidence>
<dbReference type="CDD" id="cd00200">
    <property type="entry name" value="WD40"/>
    <property type="match status" value="1"/>
</dbReference>
<dbReference type="InterPro" id="IPR001680">
    <property type="entry name" value="WD40_rpt"/>
</dbReference>
<evidence type="ECO:0000259" key="7">
    <source>
        <dbReference type="PROSITE" id="PS51396"/>
    </source>
</evidence>
<dbReference type="Pfam" id="PF08324">
    <property type="entry name" value="PUL"/>
    <property type="match status" value="1"/>
</dbReference>
<gene>
    <name evidence="8" type="ORF">BB561_001442</name>
</gene>
<keyword evidence="2" id="KW-0963">Cytoplasm</keyword>
<dbReference type="Gene3D" id="3.10.20.870">
    <property type="entry name" value="PFU (PLAA family ubiquitin binding), C-terminal domain"/>
    <property type="match status" value="1"/>
</dbReference>
<dbReference type="GO" id="GO:0005634">
    <property type="term" value="C:nucleus"/>
    <property type="evidence" value="ECO:0007669"/>
    <property type="project" value="TreeGrafter"/>
</dbReference>
<dbReference type="InterPro" id="IPR020472">
    <property type="entry name" value="WD40_PAC1"/>
</dbReference>
<evidence type="ECO:0000256" key="2">
    <source>
        <dbReference type="ARBA" id="ARBA00022490"/>
    </source>
</evidence>
<dbReference type="Gene3D" id="1.25.10.10">
    <property type="entry name" value="Leucine-rich Repeat Variant"/>
    <property type="match status" value="1"/>
</dbReference>
<dbReference type="InterPro" id="IPR038122">
    <property type="entry name" value="PFU_sf"/>
</dbReference>
<dbReference type="PRINTS" id="PR00320">
    <property type="entry name" value="GPROTEINBRPT"/>
</dbReference>
<evidence type="ECO:0000259" key="6">
    <source>
        <dbReference type="PROSITE" id="PS51394"/>
    </source>
</evidence>
<sequence>MFKLSGILKNHTSDVRGIASLHDEYIATASRDKTVCLWAKEGSSQFVINKVLIAHNGYVNSAVTNSHYIYYRIDYIITAGSDKIIYVWDIAEATSPAYTLAGHTDNVCALSSFKNGGLISGSWDKTARVWVGFKNQYILSGHSAAVWAVLELKDNSVLTGSADKTIKRWNDGKLTQTYVGHEDCVRALVLNSDNSFVSASNDGSIRVWGLNGDCLVEFFGHESFIYSLAYLPTGEIISSSEDRTVRVWKDGNNIQTIILPATSIWCVSTLSNGDITCGTSDGNAYIFTRNQDRIADKSTTDIFNNANSNFAESKKVKDSLNTDKLPGPERLLEPGTKDQQVIMIKDGVLVVAYQWDLTSNSWAKVGVVTDAIGQERKQLFEGKEYDYVFSVDLEDGMPIKKLPYNVTENPYDAAQKFINKYEISQTYLDEIVKFIISNSEGIQFDNKGSNSDPFTGNNRYIPGEEIKQLPAKENIEFNRIPNYILMIAGKPQAILKKVIEFNSILKSQEPEYALSDQQLDAMDSLVSILENPNDILKKKITGFPELRKTLFEWPLKYRFPSLDILRLVASQQLGFHLVKNEIFGDYGLDIFIENVAKLSEFNNEESSIPSDIQIRSTMIIRMLANLLTFDSGQKEVITSLEGFIALFQKIQSKKISTNLMIAISSFYINFVIAVRNFVSDSSKDKEAGSFTETVDIASALVFESISSWIFTLVKDKHALNLNEFEQIEKDTLTRLISIIGEFLLINKQRYSEFAKNRNVIEVVRQLSIATAIGELSKVSSKFK</sequence>
<dbReference type="SUPFAM" id="SSF50978">
    <property type="entry name" value="WD40 repeat-like"/>
    <property type="match status" value="1"/>
</dbReference>
<dbReference type="PROSITE" id="PS50294">
    <property type="entry name" value="WD_REPEATS_REGION"/>
    <property type="match status" value="2"/>
</dbReference>
<evidence type="ECO:0000313" key="9">
    <source>
        <dbReference type="Proteomes" id="UP000245383"/>
    </source>
</evidence>
<dbReference type="GO" id="GO:0005737">
    <property type="term" value="C:cytoplasm"/>
    <property type="evidence" value="ECO:0007669"/>
    <property type="project" value="UniProtKB-SubCell"/>
</dbReference>
<keyword evidence="9" id="KW-1185">Reference proteome</keyword>
<feature type="repeat" description="WD" evidence="5">
    <location>
        <begin position="218"/>
        <end position="249"/>
    </location>
</feature>
<dbReference type="GO" id="GO:0043161">
    <property type="term" value="P:proteasome-mediated ubiquitin-dependent protein catabolic process"/>
    <property type="evidence" value="ECO:0007669"/>
    <property type="project" value="TreeGrafter"/>
</dbReference>
<accession>A0A2T9YUM5</accession>
<dbReference type="AlphaFoldDB" id="A0A2T9YUM5"/>
<dbReference type="EMBL" id="MBFR01000042">
    <property type="protein sequence ID" value="PVU96042.1"/>
    <property type="molecule type" value="Genomic_DNA"/>
</dbReference>
<evidence type="ECO:0000313" key="8">
    <source>
        <dbReference type="EMBL" id="PVU96042.1"/>
    </source>
</evidence>
<dbReference type="PANTHER" id="PTHR19849:SF0">
    <property type="entry name" value="PHOSPHOLIPASE A-2-ACTIVATING PROTEIN"/>
    <property type="match status" value="1"/>
</dbReference>
<dbReference type="OrthoDB" id="10265988at2759"/>
<dbReference type="InterPro" id="IPR036322">
    <property type="entry name" value="WD40_repeat_dom_sf"/>
</dbReference>
<name>A0A2T9YUM5_9FUNG</name>
<dbReference type="InterPro" id="IPR019775">
    <property type="entry name" value="WD40_repeat_CS"/>
</dbReference>
<evidence type="ECO:0000256" key="4">
    <source>
        <dbReference type="ARBA" id="ARBA00022737"/>
    </source>
</evidence>
<dbReference type="GO" id="GO:0010992">
    <property type="term" value="P:ubiquitin recycling"/>
    <property type="evidence" value="ECO:0007669"/>
    <property type="project" value="TreeGrafter"/>
</dbReference>
<dbReference type="Gene3D" id="2.130.10.10">
    <property type="entry name" value="YVTN repeat-like/Quinoprotein amine dehydrogenase"/>
    <property type="match status" value="1"/>
</dbReference>
<reference evidence="8 9" key="1">
    <citation type="journal article" date="2018" name="MBio">
        <title>Comparative Genomics Reveals the Core Gene Toolbox for the Fungus-Insect Symbiosis.</title>
        <authorList>
            <person name="Wang Y."/>
            <person name="Stata M."/>
            <person name="Wang W."/>
            <person name="Stajich J.E."/>
            <person name="White M.M."/>
            <person name="Moncalvo J.M."/>
        </authorList>
    </citation>
    <scope>NUCLEOTIDE SEQUENCE [LARGE SCALE GENOMIC DNA]</scope>
    <source>
        <strain evidence="8 9">SWE-8-4</strain>
    </source>
</reference>
<feature type="repeat" description="WD" evidence="5">
    <location>
        <begin position="178"/>
        <end position="211"/>
    </location>
</feature>
<dbReference type="PROSITE" id="PS00678">
    <property type="entry name" value="WD_REPEATS_1"/>
    <property type="match status" value="1"/>
</dbReference>
<dbReference type="InterPro" id="IPR015943">
    <property type="entry name" value="WD40/YVTN_repeat-like_dom_sf"/>
</dbReference>
<dbReference type="PANTHER" id="PTHR19849">
    <property type="entry name" value="PHOSPHOLIPASE A-2-ACTIVATING PROTEIN"/>
    <property type="match status" value="1"/>
</dbReference>
<dbReference type="InterPro" id="IPR011989">
    <property type="entry name" value="ARM-like"/>
</dbReference>
<dbReference type="SMART" id="SM00320">
    <property type="entry name" value="WD40"/>
    <property type="match status" value="7"/>
</dbReference>
<feature type="domain" description="PFU" evidence="6">
    <location>
        <begin position="354"/>
        <end position="449"/>
    </location>
</feature>
<feature type="repeat" description="WD" evidence="5">
    <location>
        <begin position="139"/>
        <end position="170"/>
    </location>
</feature>
<keyword evidence="4" id="KW-0677">Repeat</keyword>
<protein>
    <recommendedName>
        <fullName evidence="10">Phospholipase A-2-activating protein</fullName>
    </recommendedName>
</protein>
<feature type="repeat" description="WD" evidence="5">
    <location>
        <begin position="8"/>
        <end position="38"/>
    </location>
</feature>
<feature type="repeat" description="WD" evidence="5">
    <location>
        <begin position="100"/>
        <end position="130"/>
    </location>
</feature>
<dbReference type="STRING" id="133385.A0A2T9YUM5"/>
<dbReference type="GO" id="GO:0043130">
    <property type="term" value="F:ubiquitin binding"/>
    <property type="evidence" value="ECO:0007669"/>
    <property type="project" value="TreeGrafter"/>
</dbReference>
<evidence type="ECO:0000256" key="3">
    <source>
        <dbReference type="ARBA" id="ARBA00022574"/>
    </source>
</evidence>
<evidence type="ECO:0008006" key="10">
    <source>
        <dbReference type="Google" id="ProtNLM"/>
    </source>
</evidence>
<dbReference type="InterPro" id="IPR013535">
    <property type="entry name" value="PUL_dom"/>
</dbReference>
<proteinExistence type="predicted"/>
<keyword evidence="3 5" id="KW-0853">WD repeat</keyword>
<comment type="subcellular location">
    <subcellularLocation>
        <location evidence="1">Cytoplasm</location>
    </subcellularLocation>
</comment>